<evidence type="ECO:0000259" key="2">
    <source>
        <dbReference type="PROSITE" id="PS51968"/>
    </source>
</evidence>
<comment type="caution">
    <text evidence="3">The sequence shown here is derived from an EMBL/GenBank/DDBJ whole genome shotgun (WGS) entry which is preliminary data.</text>
</comment>
<organism evidence="3 4">
    <name type="scientific">Certhia familiaris</name>
    <name type="common">Eurasian treecreeper</name>
    <dbReference type="NCBI Taxonomy" id="73333"/>
    <lineage>
        <taxon>Eukaryota</taxon>
        <taxon>Metazoa</taxon>
        <taxon>Chordata</taxon>
        <taxon>Craniata</taxon>
        <taxon>Vertebrata</taxon>
        <taxon>Euteleostomi</taxon>
        <taxon>Archelosauria</taxon>
        <taxon>Archosauria</taxon>
        <taxon>Dinosauria</taxon>
        <taxon>Saurischia</taxon>
        <taxon>Theropoda</taxon>
        <taxon>Coelurosauria</taxon>
        <taxon>Aves</taxon>
        <taxon>Neognathae</taxon>
        <taxon>Neoaves</taxon>
        <taxon>Telluraves</taxon>
        <taxon>Australaves</taxon>
        <taxon>Passeriformes</taxon>
        <taxon>Certhiidae</taxon>
        <taxon>Certhiinae</taxon>
        <taxon>Certhia</taxon>
    </lineage>
</organism>
<evidence type="ECO:0000313" key="3">
    <source>
        <dbReference type="EMBL" id="NXD04924.1"/>
    </source>
</evidence>
<dbReference type="GO" id="GO:0000978">
    <property type="term" value="F:RNA polymerase II cis-regulatory region sequence-specific DNA binding"/>
    <property type="evidence" value="ECO:0007669"/>
    <property type="project" value="TreeGrafter"/>
</dbReference>
<feature type="non-terminal residue" evidence="3">
    <location>
        <position position="120"/>
    </location>
</feature>
<dbReference type="PANTHER" id="PTHR11037">
    <property type="entry name" value="TRANSCRIPTION FACTOR CP2"/>
    <property type="match status" value="1"/>
</dbReference>
<dbReference type="PANTHER" id="PTHR11037:SF11">
    <property type="entry name" value="ALPHA-GLOBIN TRANSCRIPTION FACTOR CP2"/>
    <property type="match status" value="1"/>
</dbReference>
<reference evidence="3" key="1">
    <citation type="submission" date="2019-09" db="EMBL/GenBank/DDBJ databases">
        <title>Bird 10,000 Genomes (B10K) Project - Family phase.</title>
        <authorList>
            <person name="Zhang G."/>
        </authorList>
    </citation>
    <scope>NUCLEOTIDE SEQUENCE</scope>
    <source>
        <strain evidence="3">OUT-0039</strain>
        <tissue evidence="3">Muscle</tissue>
    </source>
</reference>
<dbReference type="Proteomes" id="UP000611277">
    <property type="component" value="Unassembled WGS sequence"/>
</dbReference>
<gene>
    <name evidence="3" type="primary">Tfcp2_1</name>
    <name evidence="3" type="ORF">CERFAM_R09512</name>
</gene>
<comment type="subcellular location">
    <subcellularLocation>
        <location evidence="1">Nucleus</location>
    </subcellularLocation>
</comment>
<keyword evidence="1" id="KW-0539">Nucleus</keyword>
<dbReference type="GO" id="GO:0001228">
    <property type="term" value="F:DNA-binding transcription activator activity, RNA polymerase II-specific"/>
    <property type="evidence" value="ECO:0007669"/>
    <property type="project" value="TreeGrafter"/>
</dbReference>
<dbReference type="EMBL" id="WBNC01029197">
    <property type="protein sequence ID" value="NXD04924.1"/>
    <property type="molecule type" value="Genomic_DNA"/>
</dbReference>
<evidence type="ECO:0000256" key="1">
    <source>
        <dbReference type="PROSITE-ProRule" id="PRU01313"/>
    </source>
</evidence>
<keyword evidence="4" id="KW-1185">Reference proteome</keyword>
<sequence length="120" mass="13681">GQSYEIRMLDNRKLGELPEINGKLVKSIFRVVFHDRRLQYTEHQQLEGWRWNRPGDRILDIGESHLAGAGGRVPAGPHLFPPTDIPMSVGIIDPRANPTQLNTVEFLWDPAKRTSVFIQV</sequence>
<dbReference type="PROSITE" id="PS51968">
    <property type="entry name" value="GRH_CP2_DB"/>
    <property type="match status" value="1"/>
</dbReference>
<feature type="non-terminal residue" evidence="3">
    <location>
        <position position="1"/>
    </location>
</feature>
<name>A0A851SNK4_CERFA</name>
<dbReference type="InterPro" id="IPR007604">
    <property type="entry name" value="CP2"/>
</dbReference>
<accession>A0A851SNK4</accession>
<protein>
    <submittedName>
        <fullName evidence="3">TFCP2 factor</fullName>
    </submittedName>
</protein>
<feature type="domain" description="Grh/CP2 DB" evidence="2">
    <location>
        <begin position="1"/>
        <end position="120"/>
    </location>
</feature>
<proteinExistence type="predicted"/>
<dbReference type="GO" id="GO:0005634">
    <property type="term" value="C:nucleus"/>
    <property type="evidence" value="ECO:0007669"/>
    <property type="project" value="UniProtKB-SubCell"/>
</dbReference>
<dbReference type="AlphaFoldDB" id="A0A851SNK4"/>
<keyword evidence="1" id="KW-0238">DNA-binding</keyword>
<dbReference type="Pfam" id="PF04516">
    <property type="entry name" value="CP2"/>
    <property type="match status" value="1"/>
</dbReference>
<dbReference type="InterPro" id="IPR040167">
    <property type="entry name" value="TF_CP2-like"/>
</dbReference>
<evidence type="ECO:0000313" key="4">
    <source>
        <dbReference type="Proteomes" id="UP000611277"/>
    </source>
</evidence>